<sequence length="142" mass="14350">MKPVAGADAVRPAVPVSDARQEAFDRSMSSLLGQSVKGEVLAKLNDGTSLVRVAGNSVRMPLPEGAQVGAHVPLTLVSLSPRPTFEVGGQPGGVEAHIAYSAAGLPDGAAHEPLVYLDTHGVPTRAGQATTGTPIQAALPTA</sequence>
<dbReference type="Proteomes" id="UP000298438">
    <property type="component" value="Unassembled WGS sequence"/>
</dbReference>
<keyword evidence="2" id="KW-1185">Reference proteome</keyword>
<comment type="caution">
    <text evidence="1">The sequence shown here is derived from an EMBL/GenBank/DDBJ whole genome shotgun (WGS) entry which is preliminary data.</text>
</comment>
<dbReference type="EMBL" id="SPVF01000158">
    <property type="protein sequence ID" value="TFW18625.1"/>
    <property type="molecule type" value="Genomic_DNA"/>
</dbReference>
<gene>
    <name evidence="1" type="ORF">E4L96_12790</name>
</gene>
<evidence type="ECO:0000313" key="1">
    <source>
        <dbReference type="EMBL" id="TFW18625.1"/>
    </source>
</evidence>
<reference evidence="1 2" key="1">
    <citation type="submission" date="2019-03" db="EMBL/GenBank/DDBJ databases">
        <title>Draft Genome Sequence of Massilia arenosa sp. nov., a Novel Massilia Species Isolated from a Sandy-loam Maize Soil.</title>
        <authorList>
            <person name="Raths R."/>
            <person name="Peta V."/>
            <person name="Bucking H."/>
        </authorList>
    </citation>
    <scope>NUCLEOTIDE SEQUENCE [LARGE SCALE GENOMIC DNA]</scope>
    <source>
        <strain evidence="1 2">MC02</strain>
    </source>
</reference>
<organism evidence="1 2">
    <name type="scientific">Zemynaea arenosa</name>
    <dbReference type="NCBI Taxonomy" id="2561931"/>
    <lineage>
        <taxon>Bacteria</taxon>
        <taxon>Pseudomonadati</taxon>
        <taxon>Pseudomonadota</taxon>
        <taxon>Betaproteobacteria</taxon>
        <taxon>Burkholderiales</taxon>
        <taxon>Oxalobacteraceae</taxon>
        <taxon>Telluria group</taxon>
        <taxon>Zemynaea</taxon>
    </lineage>
</organism>
<protein>
    <submittedName>
        <fullName evidence="1">Flagellar hook-length control protein FliK</fullName>
    </submittedName>
</protein>
<feature type="non-terminal residue" evidence="1">
    <location>
        <position position="142"/>
    </location>
</feature>
<keyword evidence="1" id="KW-0282">Flagellum</keyword>
<name>A0A4Y9SDJ6_9BURK</name>
<dbReference type="AlphaFoldDB" id="A0A4Y9SDJ6"/>
<keyword evidence="1" id="KW-0969">Cilium</keyword>
<proteinExistence type="predicted"/>
<keyword evidence="1" id="KW-0966">Cell projection</keyword>
<evidence type="ECO:0000313" key="2">
    <source>
        <dbReference type="Proteomes" id="UP000298438"/>
    </source>
</evidence>
<accession>A0A4Y9SDJ6</accession>